<comment type="cofactor">
    <cofactor evidence="1">
        <name>Mg(2+)</name>
        <dbReference type="ChEBI" id="CHEBI:18420"/>
    </cofactor>
</comment>
<keyword evidence="3 5" id="KW-0378">Hydrolase</keyword>
<name>A0ABU2B721_9CORY</name>
<dbReference type="EMBL" id="JAVDYF010000001">
    <property type="protein sequence ID" value="MDR7354086.1"/>
    <property type="molecule type" value="Genomic_DNA"/>
</dbReference>
<protein>
    <submittedName>
        <fullName evidence="7">8-oxo-dGTP diphosphatase</fullName>
        <ecNumber evidence="7">3.6.1.55</ecNumber>
    </submittedName>
</protein>
<dbReference type="EC" id="3.6.1.55" evidence="7"/>
<dbReference type="GO" id="GO:0035539">
    <property type="term" value="F:8-oxo-7,8-dihydrodeoxyguanosine triphosphate pyrophosphatase activity"/>
    <property type="evidence" value="ECO:0007669"/>
    <property type="project" value="UniProtKB-EC"/>
</dbReference>
<dbReference type="SUPFAM" id="SSF55811">
    <property type="entry name" value="Nudix"/>
    <property type="match status" value="1"/>
</dbReference>
<evidence type="ECO:0000259" key="6">
    <source>
        <dbReference type="PROSITE" id="PS51462"/>
    </source>
</evidence>
<dbReference type="InterPro" id="IPR020084">
    <property type="entry name" value="NUDIX_hydrolase_CS"/>
</dbReference>
<accession>A0ABU2B721</accession>
<organism evidence="7 8">
    <name type="scientific">Corynebacterium felinum</name>
    <dbReference type="NCBI Taxonomy" id="131318"/>
    <lineage>
        <taxon>Bacteria</taxon>
        <taxon>Bacillati</taxon>
        <taxon>Actinomycetota</taxon>
        <taxon>Actinomycetes</taxon>
        <taxon>Mycobacteriales</taxon>
        <taxon>Corynebacteriaceae</taxon>
        <taxon>Corynebacterium</taxon>
    </lineage>
</organism>
<evidence type="ECO:0000313" key="7">
    <source>
        <dbReference type="EMBL" id="MDR7354086.1"/>
    </source>
</evidence>
<keyword evidence="8" id="KW-1185">Reference proteome</keyword>
<dbReference type="Pfam" id="PF00293">
    <property type="entry name" value="NUDIX"/>
    <property type="match status" value="1"/>
</dbReference>
<dbReference type="InterPro" id="IPR014078">
    <property type="entry name" value="Nudix_YtkD"/>
</dbReference>
<evidence type="ECO:0000256" key="2">
    <source>
        <dbReference type="ARBA" id="ARBA00005582"/>
    </source>
</evidence>
<comment type="caution">
    <text evidence="7">The sequence shown here is derived from an EMBL/GenBank/DDBJ whole genome shotgun (WGS) entry which is preliminary data.</text>
</comment>
<dbReference type="RefSeq" id="WP_277104465.1">
    <property type="nucleotide sequence ID" value="NZ_BAAAJS010000077.1"/>
</dbReference>
<dbReference type="CDD" id="cd04665">
    <property type="entry name" value="NUDIX_RppH"/>
    <property type="match status" value="1"/>
</dbReference>
<dbReference type="PRINTS" id="PR00502">
    <property type="entry name" value="NUDIXFAMILY"/>
</dbReference>
<evidence type="ECO:0000256" key="4">
    <source>
        <dbReference type="ARBA" id="ARBA00022842"/>
    </source>
</evidence>
<feature type="domain" description="Nudix hydrolase" evidence="6">
    <location>
        <begin position="13"/>
        <end position="134"/>
    </location>
</feature>
<dbReference type="Proteomes" id="UP001183619">
    <property type="component" value="Unassembled WGS sequence"/>
</dbReference>
<keyword evidence="4" id="KW-0460">Magnesium</keyword>
<proteinExistence type="inferred from homology"/>
<dbReference type="PROSITE" id="PS51462">
    <property type="entry name" value="NUDIX"/>
    <property type="match status" value="1"/>
</dbReference>
<evidence type="ECO:0000256" key="3">
    <source>
        <dbReference type="ARBA" id="ARBA00022801"/>
    </source>
</evidence>
<dbReference type="Gene3D" id="3.90.79.10">
    <property type="entry name" value="Nucleoside Triphosphate Pyrophosphohydrolase"/>
    <property type="match status" value="1"/>
</dbReference>
<evidence type="ECO:0000256" key="5">
    <source>
        <dbReference type="RuleBase" id="RU003476"/>
    </source>
</evidence>
<dbReference type="InterPro" id="IPR015797">
    <property type="entry name" value="NUDIX_hydrolase-like_dom_sf"/>
</dbReference>
<comment type="similarity">
    <text evidence="2 5">Belongs to the Nudix hydrolase family.</text>
</comment>
<dbReference type="PANTHER" id="PTHR43046">
    <property type="entry name" value="GDP-MANNOSE MANNOSYL HYDROLASE"/>
    <property type="match status" value="1"/>
</dbReference>
<dbReference type="InterPro" id="IPR020476">
    <property type="entry name" value="Nudix_hydrolase"/>
</dbReference>
<gene>
    <name evidence="7" type="ORF">J2S37_000624</name>
</gene>
<evidence type="ECO:0000313" key="8">
    <source>
        <dbReference type="Proteomes" id="UP001183619"/>
    </source>
</evidence>
<reference evidence="7 8" key="1">
    <citation type="submission" date="2023-07" db="EMBL/GenBank/DDBJ databases">
        <title>Sequencing the genomes of 1000 actinobacteria strains.</title>
        <authorList>
            <person name="Klenk H.-P."/>
        </authorList>
    </citation>
    <scope>NUCLEOTIDE SEQUENCE [LARGE SCALE GENOMIC DNA]</scope>
    <source>
        <strain evidence="7 8">DSM 44508</strain>
    </source>
</reference>
<dbReference type="PROSITE" id="PS00893">
    <property type="entry name" value="NUDIX_BOX"/>
    <property type="match status" value="1"/>
</dbReference>
<dbReference type="InterPro" id="IPR000086">
    <property type="entry name" value="NUDIX_hydrolase_dom"/>
</dbReference>
<sequence>MFNVSLHPVGTGSNYRYVLIITLDGTRILLSRHRDRHTWENQGGHVEKGESVDQAAARELFEEAGVKPKTLEAVCDHRVSVDGTTNWGRTYLATVDTIQPLPDSEIAEVRWCDQLPSDQELTYPWITPLLYHHCVKEDRDPSR</sequence>
<evidence type="ECO:0000256" key="1">
    <source>
        <dbReference type="ARBA" id="ARBA00001946"/>
    </source>
</evidence>
<dbReference type="PANTHER" id="PTHR43046:SF12">
    <property type="entry name" value="GDP-MANNOSE MANNOSYL HYDROLASE"/>
    <property type="match status" value="1"/>
</dbReference>